<dbReference type="NCBIfam" id="NF045542">
    <property type="entry name" value="Clp_rel_HeadMat"/>
    <property type="match status" value="1"/>
</dbReference>
<protein>
    <recommendedName>
        <fullName evidence="6">ATP-dependent Clp protease proteolytic subunit</fullName>
    </recommendedName>
</protein>
<dbReference type="CDD" id="cd07016">
    <property type="entry name" value="S14_ClpP_1"/>
    <property type="match status" value="1"/>
</dbReference>
<name>A0AB36X4M9_LACGS</name>
<evidence type="ECO:0000256" key="1">
    <source>
        <dbReference type="ARBA" id="ARBA00007039"/>
    </source>
</evidence>
<dbReference type="GO" id="GO:0051117">
    <property type="term" value="F:ATPase binding"/>
    <property type="evidence" value="ECO:0007669"/>
    <property type="project" value="TreeGrafter"/>
</dbReference>
<dbReference type="Gene3D" id="3.90.226.10">
    <property type="entry name" value="2-enoyl-CoA Hydratase, Chain A, domain 1"/>
    <property type="match status" value="1"/>
</dbReference>
<dbReference type="SUPFAM" id="SSF52096">
    <property type="entry name" value="ClpP/crotonase"/>
    <property type="match status" value="1"/>
</dbReference>
<evidence type="ECO:0000256" key="2">
    <source>
        <dbReference type="ARBA" id="ARBA00022490"/>
    </source>
</evidence>
<dbReference type="PANTHER" id="PTHR10381:SF70">
    <property type="entry name" value="ATP-DEPENDENT CLP PROTEASE PROTEOLYTIC SUBUNIT"/>
    <property type="match status" value="1"/>
</dbReference>
<dbReference type="GO" id="GO:0006515">
    <property type="term" value="P:protein quality control for misfolded or incompletely synthesized proteins"/>
    <property type="evidence" value="ECO:0007669"/>
    <property type="project" value="TreeGrafter"/>
</dbReference>
<dbReference type="RefSeq" id="WP_101890570.1">
    <property type="nucleotide sequence ID" value="NZ_PKKC01000001.1"/>
</dbReference>
<dbReference type="InterPro" id="IPR029045">
    <property type="entry name" value="ClpP/crotonase-like_dom_sf"/>
</dbReference>
<dbReference type="AlphaFoldDB" id="A0AB36X4M9"/>
<keyword evidence="4" id="KW-0378">Hydrolase</keyword>
<comment type="caution">
    <text evidence="7">The sequence shown here is derived from an EMBL/GenBank/DDBJ whole genome shotgun (WGS) entry which is preliminary data.</text>
</comment>
<dbReference type="Proteomes" id="UP000234740">
    <property type="component" value="Unassembled WGS sequence"/>
</dbReference>
<keyword evidence="5" id="KW-0720">Serine protease</keyword>
<evidence type="ECO:0000313" key="7">
    <source>
        <dbReference type="EMBL" id="PKZ91161.1"/>
    </source>
</evidence>
<evidence type="ECO:0000256" key="4">
    <source>
        <dbReference type="ARBA" id="ARBA00022801"/>
    </source>
</evidence>
<evidence type="ECO:0000256" key="5">
    <source>
        <dbReference type="ARBA" id="ARBA00022825"/>
    </source>
</evidence>
<accession>A0AB36X4M9</accession>
<comment type="similarity">
    <text evidence="1 6">Belongs to the peptidase S14 family.</text>
</comment>
<evidence type="ECO:0000256" key="3">
    <source>
        <dbReference type="ARBA" id="ARBA00022670"/>
    </source>
</evidence>
<dbReference type="GO" id="GO:0004252">
    <property type="term" value="F:serine-type endopeptidase activity"/>
    <property type="evidence" value="ECO:0007669"/>
    <property type="project" value="InterPro"/>
</dbReference>
<dbReference type="PRINTS" id="PR00127">
    <property type="entry name" value="CLPPROTEASEP"/>
</dbReference>
<evidence type="ECO:0000256" key="6">
    <source>
        <dbReference type="RuleBase" id="RU003567"/>
    </source>
</evidence>
<organism evidence="7 8">
    <name type="scientific">Lactobacillus gasseri</name>
    <dbReference type="NCBI Taxonomy" id="1596"/>
    <lineage>
        <taxon>Bacteria</taxon>
        <taxon>Bacillati</taxon>
        <taxon>Bacillota</taxon>
        <taxon>Bacilli</taxon>
        <taxon>Lactobacillales</taxon>
        <taxon>Lactobacillaceae</taxon>
        <taxon>Lactobacillus</taxon>
    </lineage>
</organism>
<reference evidence="7 8" key="1">
    <citation type="submission" date="2017-12" db="EMBL/GenBank/DDBJ databases">
        <title>Phylogenetic diversity of female urinary microbiome.</title>
        <authorList>
            <person name="Thomas-White K."/>
            <person name="Wolfe A.J."/>
        </authorList>
    </citation>
    <scope>NUCLEOTIDE SEQUENCE [LARGE SCALE GENOMIC DNA]</scope>
    <source>
        <strain evidence="7 8">UMB0099</strain>
    </source>
</reference>
<dbReference type="InterPro" id="IPR001907">
    <property type="entry name" value="ClpP"/>
</dbReference>
<dbReference type="Pfam" id="PF00574">
    <property type="entry name" value="CLP_protease"/>
    <property type="match status" value="1"/>
</dbReference>
<gene>
    <name evidence="7" type="ORF">CYJ86_01390</name>
</gene>
<dbReference type="GO" id="GO:0009368">
    <property type="term" value="C:endopeptidase Clp complex"/>
    <property type="evidence" value="ECO:0007669"/>
    <property type="project" value="TreeGrafter"/>
</dbReference>
<proteinExistence type="inferred from homology"/>
<dbReference type="EMBL" id="PKKC01000001">
    <property type="protein sequence ID" value="PKZ91161.1"/>
    <property type="molecule type" value="Genomic_DNA"/>
</dbReference>
<dbReference type="InterPro" id="IPR023562">
    <property type="entry name" value="ClpP/TepA"/>
</dbReference>
<keyword evidence="3" id="KW-0645">Protease</keyword>
<dbReference type="GO" id="GO:0004176">
    <property type="term" value="F:ATP-dependent peptidase activity"/>
    <property type="evidence" value="ECO:0007669"/>
    <property type="project" value="InterPro"/>
</dbReference>
<dbReference type="PANTHER" id="PTHR10381">
    <property type="entry name" value="ATP-DEPENDENT CLP PROTEASE PROTEOLYTIC SUBUNIT"/>
    <property type="match status" value="1"/>
</dbReference>
<keyword evidence="2" id="KW-0963">Cytoplasm</keyword>
<evidence type="ECO:0000313" key="8">
    <source>
        <dbReference type="Proteomes" id="UP000234740"/>
    </source>
</evidence>
<sequence>MVTIQMNGEVIPSDYADVYDFLGYENINPKTVKQALSYADGSDVTLEINSPGGYVDAGSEIYTALKEYQGQVTAKITGQACSAASWIALAADRVEMSPTAQMMIHRASTISMGNSDDLASDLNALNSLDKSFVDLYSQKTGLDKQEVYRLMCNTTWMNAKQAVDKGFADAIMFEDSNQPALVNADGSLSVKPDMINKIKNLLHKKSTENVVKPLQPTQENKKNDSQLANKLALLFGKEN</sequence>